<gene>
    <name evidence="2" type="ORF">NC653_006538</name>
</gene>
<comment type="caution">
    <text evidence="2">The sequence shown here is derived from an EMBL/GenBank/DDBJ whole genome shotgun (WGS) entry which is preliminary data.</text>
</comment>
<sequence length="48" mass="5794">MNSQRYCSGEDFTKPKILFGKGLQKHLSRLQRRPLKRRALSLKRKEHR</sequence>
<evidence type="ECO:0000256" key="1">
    <source>
        <dbReference type="SAM" id="MobiDB-lite"/>
    </source>
</evidence>
<keyword evidence="3" id="KW-1185">Reference proteome</keyword>
<reference evidence="2" key="1">
    <citation type="journal article" date="2023" name="Mol. Ecol. Resour.">
        <title>Chromosome-level genome assembly of a triploid poplar Populus alba 'Berolinensis'.</title>
        <authorList>
            <person name="Chen S."/>
            <person name="Yu Y."/>
            <person name="Wang X."/>
            <person name="Wang S."/>
            <person name="Zhang T."/>
            <person name="Zhou Y."/>
            <person name="He R."/>
            <person name="Meng N."/>
            <person name="Wang Y."/>
            <person name="Liu W."/>
            <person name="Liu Z."/>
            <person name="Liu J."/>
            <person name="Guo Q."/>
            <person name="Huang H."/>
            <person name="Sederoff R.R."/>
            <person name="Wang G."/>
            <person name="Qu G."/>
            <person name="Chen S."/>
        </authorList>
    </citation>
    <scope>NUCLEOTIDE SEQUENCE</scope>
    <source>
        <strain evidence="2">SC-2020</strain>
    </source>
</reference>
<evidence type="ECO:0000313" key="3">
    <source>
        <dbReference type="Proteomes" id="UP001164929"/>
    </source>
</evidence>
<name>A0AAD6REV1_9ROSI</name>
<evidence type="ECO:0000313" key="2">
    <source>
        <dbReference type="EMBL" id="KAJ7007526.1"/>
    </source>
</evidence>
<dbReference type="EMBL" id="JAQIZT010000002">
    <property type="protein sequence ID" value="KAJ7007526.1"/>
    <property type="molecule type" value="Genomic_DNA"/>
</dbReference>
<accession>A0AAD6REV1</accession>
<dbReference type="Proteomes" id="UP001164929">
    <property type="component" value="Chromosome 2"/>
</dbReference>
<dbReference type="AlphaFoldDB" id="A0AAD6REV1"/>
<organism evidence="2 3">
    <name type="scientific">Populus alba x Populus x berolinensis</name>
    <dbReference type="NCBI Taxonomy" id="444605"/>
    <lineage>
        <taxon>Eukaryota</taxon>
        <taxon>Viridiplantae</taxon>
        <taxon>Streptophyta</taxon>
        <taxon>Embryophyta</taxon>
        <taxon>Tracheophyta</taxon>
        <taxon>Spermatophyta</taxon>
        <taxon>Magnoliopsida</taxon>
        <taxon>eudicotyledons</taxon>
        <taxon>Gunneridae</taxon>
        <taxon>Pentapetalae</taxon>
        <taxon>rosids</taxon>
        <taxon>fabids</taxon>
        <taxon>Malpighiales</taxon>
        <taxon>Salicaceae</taxon>
        <taxon>Saliceae</taxon>
        <taxon>Populus</taxon>
    </lineage>
</organism>
<feature type="region of interest" description="Disordered" evidence="1">
    <location>
        <begin position="25"/>
        <end position="48"/>
    </location>
</feature>
<protein>
    <submittedName>
        <fullName evidence="2">Uncharacterized protein</fullName>
    </submittedName>
</protein>
<proteinExistence type="predicted"/>